<evidence type="ECO:0000313" key="2">
    <source>
        <dbReference type="EMBL" id="OGZ01362.1"/>
    </source>
</evidence>
<dbReference type="EMBL" id="MHLC01000013">
    <property type="protein sequence ID" value="OGZ01362.1"/>
    <property type="molecule type" value="Genomic_DNA"/>
</dbReference>
<keyword evidence="1" id="KW-0472">Membrane</keyword>
<keyword evidence="1" id="KW-0812">Transmembrane</keyword>
<evidence type="ECO:0000256" key="1">
    <source>
        <dbReference type="SAM" id="Phobius"/>
    </source>
</evidence>
<dbReference type="STRING" id="1798652.A3A43_03125"/>
<reference evidence="2 3" key="1">
    <citation type="journal article" date="2016" name="Nat. Commun.">
        <title>Thousands of microbial genomes shed light on interconnected biogeochemical processes in an aquifer system.</title>
        <authorList>
            <person name="Anantharaman K."/>
            <person name="Brown C.T."/>
            <person name="Hug L.A."/>
            <person name="Sharon I."/>
            <person name="Castelle C.J."/>
            <person name="Probst A.J."/>
            <person name="Thomas B.C."/>
            <person name="Singh A."/>
            <person name="Wilkins M.J."/>
            <person name="Karaoz U."/>
            <person name="Brodie E.L."/>
            <person name="Williams K.H."/>
            <person name="Hubbard S.S."/>
            <person name="Banfield J.F."/>
        </authorList>
    </citation>
    <scope>NUCLEOTIDE SEQUENCE [LARGE SCALE GENOMIC DNA]</scope>
</reference>
<gene>
    <name evidence="2" type="ORF">A3A43_03125</name>
</gene>
<dbReference type="Proteomes" id="UP000178495">
    <property type="component" value="Unassembled WGS sequence"/>
</dbReference>
<protein>
    <recommendedName>
        <fullName evidence="4">Type II secretion system protein GspG C-terminal domain-containing protein</fullName>
    </recommendedName>
</protein>
<proteinExistence type="predicted"/>
<organism evidence="2 3">
    <name type="scientific">Candidatus Liptonbacteria bacterium RIFCSPLOWO2_01_FULL_56_20</name>
    <dbReference type="NCBI Taxonomy" id="1798652"/>
    <lineage>
        <taxon>Bacteria</taxon>
        <taxon>Candidatus Liptoniibacteriota</taxon>
    </lineage>
</organism>
<name>A0A1G2CJG6_9BACT</name>
<dbReference type="AlphaFoldDB" id="A0A1G2CJG6"/>
<evidence type="ECO:0000313" key="3">
    <source>
        <dbReference type="Proteomes" id="UP000178495"/>
    </source>
</evidence>
<sequence>MSRKGITIIEVVLGVALFIVVAGIGLITLNPGRQLASARNKERQLHLNALMLAVRQNVSESITGRFTCSSGALPTSTKKMASTAGDYNIAPCLVPQYIPMLPVDPGASGAHYSGLADYDTGYFIVQSSSTTSTLITITAPSAELGQNISLSR</sequence>
<comment type="caution">
    <text evidence="2">The sequence shown here is derived from an EMBL/GenBank/DDBJ whole genome shotgun (WGS) entry which is preliminary data.</text>
</comment>
<feature type="transmembrane region" description="Helical" evidence="1">
    <location>
        <begin position="6"/>
        <end position="29"/>
    </location>
</feature>
<accession>A0A1G2CJG6</accession>
<keyword evidence="1" id="KW-1133">Transmembrane helix</keyword>
<evidence type="ECO:0008006" key="4">
    <source>
        <dbReference type="Google" id="ProtNLM"/>
    </source>
</evidence>